<keyword evidence="3" id="KW-1185">Reference proteome</keyword>
<sequence length="120" mass="12799">MAGDGRGRPRGDGWQVPGAAAELVKSWVTNILIQPHPLFAISPDPAGRACKLTPVARGYWTRCKPSECVPQGLLEVVQQSSMAPIGPSSDTSHHPLPSNQSLLTSSTPPILHMQPKIETS</sequence>
<evidence type="ECO:0000313" key="2">
    <source>
        <dbReference type="EMBL" id="WAQ89153.1"/>
    </source>
</evidence>
<proteinExistence type="predicted"/>
<dbReference type="Proteomes" id="UP001164743">
    <property type="component" value="Chromosome 10A"/>
</dbReference>
<dbReference type="RefSeq" id="XP_053024708.1">
    <property type="nucleotide sequence ID" value="XM_053160766.1"/>
</dbReference>
<feature type="compositionally biased region" description="Polar residues" evidence="1">
    <location>
        <begin position="97"/>
        <end position="108"/>
    </location>
</feature>
<reference evidence="2" key="1">
    <citation type="submission" date="2022-10" db="EMBL/GenBank/DDBJ databases">
        <title>Puccinia triticina Genome sequencing and assembly.</title>
        <authorList>
            <person name="Li C."/>
        </authorList>
    </citation>
    <scope>NUCLEOTIDE SEQUENCE</scope>
    <source>
        <strain evidence="2">Pt15</strain>
    </source>
</reference>
<name>A0ABY7CV27_9BASI</name>
<gene>
    <name evidence="2" type="ORF">PtA15_10A577</name>
</gene>
<organism evidence="2 3">
    <name type="scientific">Puccinia triticina</name>
    <dbReference type="NCBI Taxonomy" id="208348"/>
    <lineage>
        <taxon>Eukaryota</taxon>
        <taxon>Fungi</taxon>
        <taxon>Dikarya</taxon>
        <taxon>Basidiomycota</taxon>
        <taxon>Pucciniomycotina</taxon>
        <taxon>Pucciniomycetes</taxon>
        <taxon>Pucciniales</taxon>
        <taxon>Pucciniaceae</taxon>
        <taxon>Puccinia</taxon>
    </lineage>
</organism>
<dbReference type="EMBL" id="CP110430">
    <property type="protein sequence ID" value="WAQ89153.1"/>
    <property type="molecule type" value="Genomic_DNA"/>
</dbReference>
<protein>
    <submittedName>
        <fullName evidence="2">Uncharacterized protein</fullName>
    </submittedName>
</protein>
<accession>A0ABY7CV27</accession>
<feature type="region of interest" description="Disordered" evidence="1">
    <location>
        <begin position="79"/>
        <end position="120"/>
    </location>
</feature>
<dbReference type="GeneID" id="77801661"/>
<evidence type="ECO:0000256" key="1">
    <source>
        <dbReference type="SAM" id="MobiDB-lite"/>
    </source>
</evidence>
<evidence type="ECO:0000313" key="3">
    <source>
        <dbReference type="Proteomes" id="UP001164743"/>
    </source>
</evidence>